<dbReference type="GO" id="GO:0004497">
    <property type="term" value="F:monooxygenase activity"/>
    <property type="evidence" value="ECO:0007669"/>
    <property type="project" value="UniProtKB-KW"/>
</dbReference>
<dbReference type="PANTHER" id="PTHR46300">
    <property type="entry name" value="P450, PUTATIVE (EUROFUNG)-RELATED-RELATED"/>
    <property type="match status" value="1"/>
</dbReference>
<comment type="subcellular location">
    <subcellularLocation>
        <location evidence="2">Membrane</location>
    </subcellularLocation>
</comment>
<dbReference type="STRING" id="1328759.A0A5C2SCV9"/>
<keyword evidence="9" id="KW-0408">Iron</keyword>
<dbReference type="InterPro" id="IPR050364">
    <property type="entry name" value="Cytochrome_P450_fung"/>
</dbReference>
<keyword evidence="4" id="KW-0349">Heme</keyword>
<dbReference type="Proteomes" id="UP000313359">
    <property type="component" value="Unassembled WGS sequence"/>
</dbReference>
<keyword evidence="10" id="KW-0503">Monooxygenase</keyword>
<keyword evidence="6" id="KW-0479">Metal-binding</keyword>
<comment type="cofactor">
    <cofactor evidence="1">
        <name>heme</name>
        <dbReference type="ChEBI" id="CHEBI:30413"/>
    </cofactor>
</comment>
<dbReference type="OrthoDB" id="2802867at2759"/>
<gene>
    <name evidence="12" type="ORF">L227DRAFT_55550</name>
</gene>
<keyword evidence="13" id="KW-1185">Reference proteome</keyword>
<accession>A0A5C2SCV9</accession>
<evidence type="ECO:0008006" key="14">
    <source>
        <dbReference type="Google" id="ProtNLM"/>
    </source>
</evidence>
<sequence length="103" mass="12375">MHLRFFGVHIVVLGSPEVIFEYLDKRSVNTSDREHTPLIELTGAELNFAFMPYSQWWRRHRRAFWQYFNPGAIGQYQSVQRTTVRKFLLKLLRDPDNLVEHVR</sequence>
<dbReference type="GO" id="GO:0005506">
    <property type="term" value="F:iron ion binding"/>
    <property type="evidence" value="ECO:0007669"/>
    <property type="project" value="InterPro"/>
</dbReference>
<evidence type="ECO:0000313" key="12">
    <source>
        <dbReference type="EMBL" id="RPD61613.1"/>
    </source>
</evidence>
<evidence type="ECO:0000256" key="6">
    <source>
        <dbReference type="ARBA" id="ARBA00022723"/>
    </source>
</evidence>
<proteinExistence type="inferred from homology"/>
<comment type="similarity">
    <text evidence="3">Belongs to the cytochrome P450 family.</text>
</comment>
<keyword evidence="11" id="KW-0472">Membrane</keyword>
<evidence type="ECO:0000256" key="9">
    <source>
        <dbReference type="ARBA" id="ARBA00023004"/>
    </source>
</evidence>
<name>A0A5C2SCV9_9APHY</name>
<evidence type="ECO:0000256" key="8">
    <source>
        <dbReference type="ARBA" id="ARBA00023002"/>
    </source>
</evidence>
<dbReference type="Gene3D" id="1.10.630.10">
    <property type="entry name" value="Cytochrome P450"/>
    <property type="match status" value="1"/>
</dbReference>
<dbReference type="EMBL" id="ML122261">
    <property type="protein sequence ID" value="RPD61613.1"/>
    <property type="molecule type" value="Genomic_DNA"/>
</dbReference>
<dbReference type="GO" id="GO:0020037">
    <property type="term" value="F:heme binding"/>
    <property type="evidence" value="ECO:0007669"/>
    <property type="project" value="InterPro"/>
</dbReference>
<evidence type="ECO:0000256" key="3">
    <source>
        <dbReference type="ARBA" id="ARBA00010617"/>
    </source>
</evidence>
<evidence type="ECO:0000256" key="10">
    <source>
        <dbReference type="ARBA" id="ARBA00023033"/>
    </source>
</evidence>
<evidence type="ECO:0000256" key="2">
    <source>
        <dbReference type="ARBA" id="ARBA00004370"/>
    </source>
</evidence>
<evidence type="ECO:0000256" key="4">
    <source>
        <dbReference type="ARBA" id="ARBA00022617"/>
    </source>
</evidence>
<protein>
    <recommendedName>
        <fullName evidence="14">Cytochrome P450</fullName>
    </recommendedName>
</protein>
<dbReference type="InterPro" id="IPR036396">
    <property type="entry name" value="Cyt_P450_sf"/>
</dbReference>
<evidence type="ECO:0000256" key="5">
    <source>
        <dbReference type="ARBA" id="ARBA00022692"/>
    </source>
</evidence>
<evidence type="ECO:0000256" key="1">
    <source>
        <dbReference type="ARBA" id="ARBA00001971"/>
    </source>
</evidence>
<evidence type="ECO:0000313" key="13">
    <source>
        <dbReference type="Proteomes" id="UP000313359"/>
    </source>
</evidence>
<keyword evidence="5" id="KW-0812">Transmembrane</keyword>
<dbReference type="AlphaFoldDB" id="A0A5C2SCV9"/>
<evidence type="ECO:0000256" key="7">
    <source>
        <dbReference type="ARBA" id="ARBA00022989"/>
    </source>
</evidence>
<dbReference type="SUPFAM" id="SSF48264">
    <property type="entry name" value="Cytochrome P450"/>
    <property type="match status" value="1"/>
</dbReference>
<organism evidence="12 13">
    <name type="scientific">Lentinus tigrinus ALCF2SS1-6</name>
    <dbReference type="NCBI Taxonomy" id="1328759"/>
    <lineage>
        <taxon>Eukaryota</taxon>
        <taxon>Fungi</taxon>
        <taxon>Dikarya</taxon>
        <taxon>Basidiomycota</taxon>
        <taxon>Agaricomycotina</taxon>
        <taxon>Agaricomycetes</taxon>
        <taxon>Polyporales</taxon>
        <taxon>Polyporaceae</taxon>
        <taxon>Lentinus</taxon>
    </lineage>
</organism>
<reference evidence="12" key="1">
    <citation type="journal article" date="2018" name="Genome Biol. Evol.">
        <title>Genomics and development of Lentinus tigrinus, a white-rot wood-decaying mushroom with dimorphic fruiting bodies.</title>
        <authorList>
            <person name="Wu B."/>
            <person name="Xu Z."/>
            <person name="Knudson A."/>
            <person name="Carlson A."/>
            <person name="Chen N."/>
            <person name="Kovaka S."/>
            <person name="LaButti K."/>
            <person name="Lipzen A."/>
            <person name="Pennachio C."/>
            <person name="Riley R."/>
            <person name="Schakwitz W."/>
            <person name="Umezawa K."/>
            <person name="Ohm R.A."/>
            <person name="Grigoriev I.V."/>
            <person name="Nagy L.G."/>
            <person name="Gibbons J."/>
            <person name="Hibbett D."/>
        </authorList>
    </citation>
    <scope>NUCLEOTIDE SEQUENCE [LARGE SCALE GENOMIC DNA]</scope>
    <source>
        <strain evidence="12">ALCF2SS1-6</strain>
    </source>
</reference>
<dbReference type="GO" id="GO:0016020">
    <property type="term" value="C:membrane"/>
    <property type="evidence" value="ECO:0007669"/>
    <property type="project" value="UniProtKB-SubCell"/>
</dbReference>
<keyword evidence="8" id="KW-0560">Oxidoreductase</keyword>
<dbReference type="GO" id="GO:0016705">
    <property type="term" value="F:oxidoreductase activity, acting on paired donors, with incorporation or reduction of molecular oxygen"/>
    <property type="evidence" value="ECO:0007669"/>
    <property type="project" value="InterPro"/>
</dbReference>
<keyword evidence="7" id="KW-1133">Transmembrane helix</keyword>
<evidence type="ECO:0000256" key="11">
    <source>
        <dbReference type="ARBA" id="ARBA00023136"/>
    </source>
</evidence>